<name>A0A1J1IP47_9DIPT</name>
<dbReference type="Proteomes" id="UP000183832">
    <property type="component" value="Unassembled WGS sequence"/>
</dbReference>
<evidence type="ECO:0000259" key="2">
    <source>
        <dbReference type="PROSITE" id="PS50181"/>
    </source>
</evidence>
<dbReference type="EMBL" id="CVRI01000057">
    <property type="protein sequence ID" value="CRL02011.1"/>
    <property type="molecule type" value="Genomic_DNA"/>
</dbReference>
<dbReference type="OrthoDB" id="7790180at2759"/>
<accession>A0A1J1IP47</accession>
<gene>
    <name evidence="3" type="ORF">CLUMA_CG015151</name>
</gene>
<feature type="region of interest" description="Disordered" evidence="1">
    <location>
        <begin position="137"/>
        <end position="160"/>
    </location>
</feature>
<organism evidence="3 4">
    <name type="scientific">Clunio marinus</name>
    <dbReference type="NCBI Taxonomy" id="568069"/>
    <lineage>
        <taxon>Eukaryota</taxon>
        <taxon>Metazoa</taxon>
        <taxon>Ecdysozoa</taxon>
        <taxon>Arthropoda</taxon>
        <taxon>Hexapoda</taxon>
        <taxon>Insecta</taxon>
        <taxon>Pterygota</taxon>
        <taxon>Neoptera</taxon>
        <taxon>Endopterygota</taxon>
        <taxon>Diptera</taxon>
        <taxon>Nematocera</taxon>
        <taxon>Chironomoidea</taxon>
        <taxon>Chironomidae</taxon>
        <taxon>Clunio</taxon>
    </lineage>
</organism>
<dbReference type="InterPro" id="IPR032675">
    <property type="entry name" value="LRR_dom_sf"/>
</dbReference>
<evidence type="ECO:0000256" key="1">
    <source>
        <dbReference type="SAM" id="MobiDB-lite"/>
    </source>
</evidence>
<dbReference type="SUPFAM" id="SSF52047">
    <property type="entry name" value="RNI-like"/>
    <property type="match status" value="1"/>
</dbReference>
<dbReference type="Pfam" id="PF00646">
    <property type="entry name" value="F-box"/>
    <property type="match status" value="1"/>
</dbReference>
<evidence type="ECO:0000313" key="4">
    <source>
        <dbReference type="Proteomes" id="UP000183832"/>
    </source>
</evidence>
<proteinExistence type="predicted"/>
<protein>
    <submittedName>
        <fullName evidence="3">CLUMA_CG015151, isoform A</fullName>
    </submittedName>
</protein>
<dbReference type="AlphaFoldDB" id="A0A1J1IP47"/>
<dbReference type="Gene3D" id="3.80.10.10">
    <property type="entry name" value="Ribonuclease Inhibitor"/>
    <property type="match status" value="1"/>
</dbReference>
<dbReference type="InterPro" id="IPR036047">
    <property type="entry name" value="F-box-like_dom_sf"/>
</dbReference>
<dbReference type="SUPFAM" id="SSF81383">
    <property type="entry name" value="F-box domain"/>
    <property type="match status" value="1"/>
</dbReference>
<dbReference type="InterPro" id="IPR001810">
    <property type="entry name" value="F-box_dom"/>
</dbReference>
<sequence>MIFPEEIWKYILCHLDKDNLKRCLLVSNEFRELIIKTPELMRKLPVIFFNESWKTKLSFIEQYGVFVRSIKFDDCGFKSIKDVRNILIQTPNVETLIFYNCYILEAQEIHNEERGFNAILGNAYGFDGFVVNNENNNNEEENHHEVSNEIDSARNSSDSEEEDPLDLLKLTFLHLDSCNIAKKVVQNLRTCTTLKTFKITFYYQSPVNYFTNFICQQDSLEELHCVGWSDMVFKSLFKNNISSDRIKFKLKKFCLECELGYHENFSKFLRSQAGNLKELDLTCYNINFHYYRLIFNSFKNLTSLTLPTDWFLTDDRVNDIKDCKIPSLKELELIGANDDVASFKTVVEIFPNIEVLRAENLMYFSLKDILENFSNLRHLKAENFRIETMLFVNLPSLKIVEISYLFPMAMSFLWENFAQSCPNIEKLIIKDIGHFKLNASIKKEIGLIIKNLVNFKELKYCEIICSLQEPMVNADEDQQDAHQFYEHPFYKIIIENFSDDEKVIKVSQYFAQHCLEYVNVLKDIFANCDIIEV</sequence>
<evidence type="ECO:0000313" key="3">
    <source>
        <dbReference type="EMBL" id="CRL02011.1"/>
    </source>
</evidence>
<keyword evidence="4" id="KW-1185">Reference proteome</keyword>
<reference evidence="3 4" key="1">
    <citation type="submission" date="2015-04" db="EMBL/GenBank/DDBJ databases">
        <authorList>
            <person name="Syromyatnikov M.Y."/>
            <person name="Popov V.N."/>
        </authorList>
    </citation>
    <scope>NUCLEOTIDE SEQUENCE [LARGE SCALE GENOMIC DNA]</scope>
</reference>
<dbReference type="PROSITE" id="PS50181">
    <property type="entry name" value="FBOX"/>
    <property type="match status" value="1"/>
</dbReference>
<feature type="domain" description="F-box" evidence="2">
    <location>
        <begin position="1"/>
        <end position="44"/>
    </location>
</feature>